<feature type="transmembrane region" description="Helical" evidence="1">
    <location>
        <begin position="44"/>
        <end position="63"/>
    </location>
</feature>
<accession>A0A4R8IQV9</accession>
<dbReference type="Proteomes" id="UP000294914">
    <property type="component" value="Unassembled WGS sequence"/>
</dbReference>
<organism evidence="2 3">
    <name type="scientific">Thiohalophilus thiocyanatoxydans</name>
    <dbReference type="NCBI Taxonomy" id="381308"/>
    <lineage>
        <taxon>Bacteria</taxon>
        <taxon>Pseudomonadati</taxon>
        <taxon>Pseudomonadota</taxon>
        <taxon>Gammaproteobacteria</taxon>
        <taxon>Thiohalomonadales</taxon>
        <taxon>Thiohalophilaceae</taxon>
        <taxon>Thiohalophilus</taxon>
    </lineage>
</organism>
<dbReference type="Pfam" id="PF04247">
    <property type="entry name" value="SirB"/>
    <property type="match status" value="1"/>
</dbReference>
<sequence>MGWLKIIHVSTVVITISLFVIRGLGLFMNAGFMRQKWVKIVPHVNDTVLLVSGIWMAVLIQQYPLVHGWLTAKLIALLVYIGLGLMVFRFARSRRERLAYWLVAILVFVYMVSVALYHHPLGWLVTL</sequence>
<name>A0A4R8IQV9_9GAMM</name>
<dbReference type="InterPro" id="IPR007360">
    <property type="entry name" value="SirB"/>
</dbReference>
<dbReference type="PIRSF" id="PIRSF005610">
    <property type="entry name" value="SirB"/>
    <property type="match status" value="1"/>
</dbReference>
<evidence type="ECO:0000313" key="3">
    <source>
        <dbReference type="Proteomes" id="UP000294914"/>
    </source>
</evidence>
<evidence type="ECO:0000313" key="2">
    <source>
        <dbReference type="EMBL" id="TDY02968.1"/>
    </source>
</evidence>
<keyword evidence="1" id="KW-0472">Membrane</keyword>
<keyword evidence="1" id="KW-0812">Transmembrane</keyword>
<dbReference type="PANTHER" id="PTHR39594">
    <property type="entry name" value="PROTEIN YCHQ"/>
    <property type="match status" value="1"/>
</dbReference>
<evidence type="ECO:0000256" key="1">
    <source>
        <dbReference type="SAM" id="Phobius"/>
    </source>
</evidence>
<dbReference type="AlphaFoldDB" id="A0A4R8IQV9"/>
<keyword evidence="1" id="KW-1133">Transmembrane helix</keyword>
<dbReference type="GO" id="GO:0005886">
    <property type="term" value="C:plasma membrane"/>
    <property type="evidence" value="ECO:0007669"/>
    <property type="project" value="TreeGrafter"/>
</dbReference>
<dbReference type="OrthoDB" id="5588650at2"/>
<proteinExistence type="predicted"/>
<dbReference type="PANTHER" id="PTHR39594:SF1">
    <property type="entry name" value="PROTEIN YCHQ"/>
    <property type="match status" value="1"/>
</dbReference>
<reference evidence="2 3" key="1">
    <citation type="submission" date="2019-03" db="EMBL/GenBank/DDBJ databases">
        <title>Genomic Encyclopedia of Type Strains, Phase IV (KMG-IV): sequencing the most valuable type-strain genomes for metagenomic binning, comparative biology and taxonomic classification.</title>
        <authorList>
            <person name="Goeker M."/>
        </authorList>
    </citation>
    <scope>NUCLEOTIDE SEQUENCE [LARGE SCALE GENOMIC DNA]</scope>
    <source>
        <strain evidence="2 3">DSM 16326</strain>
    </source>
</reference>
<dbReference type="RefSeq" id="WP_134082277.1">
    <property type="nucleotide sequence ID" value="NZ_SOQX01000002.1"/>
</dbReference>
<feature type="transmembrane region" description="Helical" evidence="1">
    <location>
        <begin position="6"/>
        <end position="32"/>
    </location>
</feature>
<feature type="transmembrane region" description="Helical" evidence="1">
    <location>
        <begin position="98"/>
        <end position="117"/>
    </location>
</feature>
<feature type="transmembrane region" description="Helical" evidence="1">
    <location>
        <begin position="69"/>
        <end position="91"/>
    </location>
</feature>
<keyword evidence="3" id="KW-1185">Reference proteome</keyword>
<dbReference type="EMBL" id="SOQX01000002">
    <property type="protein sequence ID" value="TDY02968.1"/>
    <property type="molecule type" value="Genomic_DNA"/>
</dbReference>
<comment type="caution">
    <text evidence="2">The sequence shown here is derived from an EMBL/GenBank/DDBJ whole genome shotgun (WGS) entry which is preliminary data.</text>
</comment>
<gene>
    <name evidence="2" type="ORF">EDC23_1352</name>
</gene>
<protein>
    <submittedName>
        <fullName evidence="2">Putative membrane protein SirB2</fullName>
    </submittedName>
</protein>